<dbReference type="OrthoDB" id="3285983at2"/>
<name>A0A4R4PCD4_9ACTN</name>
<evidence type="ECO:0000313" key="2">
    <source>
        <dbReference type="EMBL" id="TDC18687.1"/>
    </source>
</evidence>
<comment type="caution">
    <text evidence="2">The sequence shown here is derived from an EMBL/GenBank/DDBJ whole genome shotgun (WGS) entry which is preliminary data.</text>
</comment>
<reference evidence="2 3" key="1">
    <citation type="submission" date="2019-03" db="EMBL/GenBank/DDBJ databases">
        <title>Draft genome sequences of novel Actinobacteria.</title>
        <authorList>
            <person name="Sahin N."/>
            <person name="Ay H."/>
            <person name="Saygin H."/>
        </authorList>
    </citation>
    <scope>NUCLEOTIDE SEQUENCE [LARGE SCALE GENOMIC DNA]</scope>
    <source>
        <strain evidence="2 3">DSM 45347</strain>
    </source>
</reference>
<proteinExistence type="predicted"/>
<sequence>MKIRPAGGVVASGRHAWTARPSGPARLLDQAGAAGGVVAAGAGVDLGAGFRSARLDGAHGDQRDAVLAALRVVGVDGAHRLGQRAGFLVALFGPSVTRRVGAAAARAVEEERWAALHLASAASDVLGPEQLERVLERRHALGGRERRLATQSRRDRLDDLRRRRRHDDDH</sequence>
<protein>
    <submittedName>
        <fullName evidence="2">Uncharacterized protein</fullName>
    </submittedName>
</protein>
<feature type="region of interest" description="Disordered" evidence="1">
    <location>
        <begin position="142"/>
        <end position="170"/>
    </location>
</feature>
<gene>
    <name evidence="2" type="ORF">E1284_05845</name>
</gene>
<accession>A0A4R4PCD4</accession>
<evidence type="ECO:0000256" key="1">
    <source>
        <dbReference type="SAM" id="MobiDB-lite"/>
    </source>
</evidence>
<evidence type="ECO:0000313" key="3">
    <source>
        <dbReference type="Proteomes" id="UP000295431"/>
    </source>
</evidence>
<organism evidence="2 3">
    <name type="scientific">Actinomadura bangladeshensis</name>
    <dbReference type="NCBI Taxonomy" id="453573"/>
    <lineage>
        <taxon>Bacteria</taxon>
        <taxon>Bacillati</taxon>
        <taxon>Actinomycetota</taxon>
        <taxon>Actinomycetes</taxon>
        <taxon>Streptosporangiales</taxon>
        <taxon>Thermomonosporaceae</taxon>
        <taxon>Actinomadura</taxon>
    </lineage>
</organism>
<dbReference type="RefSeq" id="WP_131937876.1">
    <property type="nucleotide sequence ID" value="NZ_BAAAMX010000002.1"/>
</dbReference>
<dbReference type="AlphaFoldDB" id="A0A4R4PCD4"/>
<dbReference type="EMBL" id="SMJW01000017">
    <property type="protein sequence ID" value="TDC18687.1"/>
    <property type="molecule type" value="Genomic_DNA"/>
</dbReference>
<dbReference type="Proteomes" id="UP000295431">
    <property type="component" value="Unassembled WGS sequence"/>
</dbReference>
<keyword evidence="3" id="KW-1185">Reference proteome</keyword>